<proteinExistence type="predicted"/>
<organism evidence="2 3">
    <name type="scientific">Exophiala sideris</name>
    <dbReference type="NCBI Taxonomy" id="1016849"/>
    <lineage>
        <taxon>Eukaryota</taxon>
        <taxon>Fungi</taxon>
        <taxon>Dikarya</taxon>
        <taxon>Ascomycota</taxon>
        <taxon>Pezizomycotina</taxon>
        <taxon>Eurotiomycetes</taxon>
        <taxon>Chaetothyriomycetidae</taxon>
        <taxon>Chaetothyriales</taxon>
        <taxon>Herpotrichiellaceae</taxon>
        <taxon>Exophiala</taxon>
    </lineage>
</organism>
<feature type="region of interest" description="Disordered" evidence="1">
    <location>
        <begin position="1"/>
        <end position="46"/>
    </location>
</feature>
<evidence type="ECO:0000313" key="3">
    <source>
        <dbReference type="Proteomes" id="UP000053599"/>
    </source>
</evidence>
<gene>
    <name evidence="2" type="ORF">PV11_05597</name>
</gene>
<sequence>MQTYHSTCWHPRQPRECSAHPCTSTDSSSRHEQCHTPSSMQSNHNSLTTNVQHLLTFKQPTSRPCFGSASMPSMASIHRHRHVLAKNSGYPNIVQVPVSPSLHKAVHLTAANYLLPRLDVYQIYNDRKR</sequence>
<dbReference type="AlphaFoldDB" id="A0A0D1X701"/>
<reference evidence="2 3" key="1">
    <citation type="submission" date="2015-01" db="EMBL/GenBank/DDBJ databases">
        <title>The Genome Sequence of Exophiala sideris CBS121828.</title>
        <authorList>
            <consortium name="The Broad Institute Genomics Platform"/>
            <person name="Cuomo C."/>
            <person name="de Hoog S."/>
            <person name="Gorbushina A."/>
            <person name="Stielow B."/>
            <person name="Teixiera M."/>
            <person name="Abouelleil A."/>
            <person name="Chapman S.B."/>
            <person name="Priest M."/>
            <person name="Young S.K."/>
            <person name="Wortman J."/>
            <person name="Nusbaum C."/>
            <person name="Birren B."/>
        </authorList>
    </citation>
    <scope>NUCLEOTIDE SEQUENCE [LARGE SCALE GENOMIC DNA]</scope>
    <source>
        <strain evidence="2 3">CBS 121828</strain>
    </source>
</reference>
<name>A0A0D1X701_9EURO</name>
<evidence type="ECO:0000313" key="2">
    <source>
        <dbReference type="EMBL" id="KIV83581.1"/>
    </source>
</evidence>
<evidence type="ECO:0000256" key="1">
    <source>
        <dbReference type="SAM" id="MobiDB-lite"/>
    </source>
</evidence>
<protein>
    <submittedName>
        <fullName evidence="2">Uncharacterized protein</fullName>
    </submittedName>
</protein>
<dbReference type="HOGENOM" id="CLU_1948828_0_0_1"/>
<accession>A0A0D1X701</accession>
<feature type="compositionally biased region" description="Polar residues" evidence="1">
    <location>
        <begin position="35"/>
        <end position="46"/>
    </location>
</feature>
<dbReference type="Proteomes" id="UP000053599">
    <property type="component" value="Unassembled WGS sequence"/>
</dbReference>
<dbReference type="EMBL" id="KN846952">
    <property type="protein sequence ID" value="KIV83581.1"/>
    <property type="molecule type" value="Genomic_DNA"/>
</dbReference>